<comment type="caution">
    <text evidence="2">The sequence shown here is derived from an EMBL/GenBank/DDBJ whole genome shotgun (WGS) entry which is preliminary data.</text>
</comment>
<evidence type="ECO:0000256" key="1">
    <source>
        <dbReference type="SAM" id="MobiDB-lite"/>
    </source>
</evidence>
<reference evidence="2" key="2">
    <citation type="submission" date="2023-05" db="EMBL/GenBank/DDBJ databases">
        <authorList>
            <consortium name="Lawrence Berkeley National Laboratory"/>
            <person name="Steindorff A."/>
            <person name="Hensen N."/>
            <person name="Bonometti L."/>
            <person name="Westerberg I."/>
            <person name="Brannstrom I.O."/>
            <person name="Guillou S."/>
            <person name="Cros-Aarteil S."/>
            <person name="Calhoun S."/>
            <person name="Haridas S."/>
            <person name="Kuo A."/>
            <person name="Mondo S."/>
            <person name="Pangilinan J."/>
            <person name="Riley R."/>
            <person name="Labutti K."/>
            <person name="Andreopoulos B."/>
            <person name="Lipzen A."/>
            <person name="Chen C."/>
            <person name="Yanf M."/>
            <person name="Daum C."/>
            <person name="Ng V."/>
            <person name="Clum A."/>
            <person name="Ohm R."/>
            <person name="Martin F."/>
            <person name="Silar P."/>
            <person name="Natvig D."/>
            <person name="Lalanne C."/>
            <person name="Gautier V."/>
            <person name="Ament-Velasquez S.L."/>
            <person name="Kruys A."/>
            <person name="Hutchinson M.I."/>
            <person name="Powell A.J."/>
            <person name="Barry K."/>
            <person name="Miller A.N."/>
            <person name="Grigoriev I.V."/>
            <person name="Debuchy R."/>
            <person name="Gladieux P."/>
            <person name="Thoren M.H."/>
            <person name="Johannesson H."/>
        </authorList>
    </citation>
    <scope>NUCLEOTIDE SEQUENCE</scope>
    <source>
        <strain evidence="2">CBS 990.96</strain>
    </source>
</reference>
<evidence type="ECO:0000313" key="3">
    <source>
        <dbReference type="Proteomes" id="UP001301958"/>
    </source>
</evidence>
<proteinExistence type="predicted"/>
<dbReference type="Proteomes" id="UP001301958">
    <property type="component" value="Unassembled WGS sequence"/>
</dbReference>
<evidence type="ECO:0000313" key="2">
    <source>
        <dbReference type="EMBL" id="KAK4221371.1"/>
    </source>
</evidence>
<dbReference type="EMBL" id="MU865555">
    <property type="protein sequence ID" value="KAK4221371.1"/>
    <property type="molecule type" value="Genomic_DNA"/>
</dbReference>
<name>A0AAN6YNQ4_9PEZI</name>
<gene>
    <name evidence="2" type="ORF">QBC38DRAFT_377261</name>
</gene>
<keyword evidence="3" id="KW-1185">Reference proteome</keyword>
<reference evidence="2" key="1">
    <citation type="journal article" date="2023" name="Mol. Phylogenet. Evol.">
        <title>Genome-scale phylogeny and comparative genomics of the fungal order Sordariales.</title>
        <authorList>
            <person name="Hensen N."/>
            <person name="Bonometti L."/>
            <person name="Westerberg I."/>
            <person name="Brannstrom I.O."/>
            <person name="Guillou S."/>
            <person name="Cros-Aarteil S."/>
            <person name="Calhoun S."/>
            <person name="Haridas S."/>
            <person name="Kuo A."/>
            <person name="Mondo S."/>
            <person name="Pangilinan J."/>
            <person name="Riley R."/>
            <person name="LaButti K."/>
            <person name="Andreopoulos B."/>
            <person name="Lipzen A."/>
            <person name="Chen C."/>
            <person name="Yan M."/>
            <person name="Daum C."/>
            <person name="Ng V."/>
            <person name="Clum A."/>
            <person name="Steindorff A."/>
            <person name="Ohm R.A."/>
            <person name="Martin F."/>
            <person name="Silar P."/>
            <person name="Natvig D.O."/>
            <person name="Lalanne C."/>
            <person name="Gautier V."/>
            <person name="Ament-Velasquez S.L."/>
            <person name="Kruys A."/>
            <person name="Hutchinson M.I."/>
            <person name="Powell A.J."/>
            <person name="Barry K."/>
            <person name="Miller A.N."/>
            <person name="Grigoriev I.V."/>
            <person name="Debuchy R."/>
            <person name="Gladieux P."/>
            <person name="Hiltunen Thoren M."/>
            <person name="Johannesson H."/>
        </authorList>
    </citation>
    <scope>NUCLEOTIDE SEQUENCE</scope>
    <source>
        <strain evidence="2">CBS 990.96</strain>
    </source>
</reference>
<protein>
    <submittedName>
        <fullName evidence="2">Uncharacterized protein</fullName>
    </submittedName>
</protein>
<feature type="region of interest" description="Disordered" evidence="1">
    <location>
        <begin position="1"/>
        <end position="25"/>
    </location>
</feature>
<organism evidence="2 3">
    <name type="scientific">Podospora fimiseda</name>
    <dbReference type="NCBI Taxonomy" id="252190"/>
    <lineage>
        <taxon>Eukaryota</taxon>
        <taxon>Fungi</taxon>
        <taxon>Dikarya</taxon>
        <taxon>Ascomycota</taxon>
        <taxon>Pezizomycotina</taxon>
        <taxon>Sordariomycetes</taxon>
        <taxon>Sordariomycetidae</taxon>
        <taxon>Sordariales</taxon>
        <taxon>Podosporaceae</taxon>
        <taxon>Podospora</taxon>
    </lineage>
</organism>
<dbReference type="AlphaFoldDB" id="A0AAN6YNQ4"/>
<sequence length="349" mass="38988">MAPSKEFPKAPPVTEKDFEDPNTQSLDFSDDDELANLIKYKLPIILPWHKAKTVRLGTTLHSSRLSSNNPWEENESPFLLDHLYRVPPKLTREYGTVASFKSVETSKQCETRDHLSLGFGVGVGLPFLATVSVKGHYDKDVQKNTDSNKASIRSSIRAGTVELECQPRLTNQAIITVKYNGGVPALEERYGDYYVAGYKLGGDTAMLLSSSSYATKEKEVYGVTLTVEVLFFEASKHWEKDFNTFASGSSLKLMGYDTLEGKNWNEASSGRGEAAARLFQKSKEIALSTQCMGERLSQILDEMGLHNGDELTMEQCDALTKKGIVVELVLMPIRTLRHVMEWMVQDNII</sequence>
<accession>A0AAN6YNQ4</accession>